<sequence length="113" mass="12822">MSTSHNQRTQIMLGHPHNLLHRLHYTHLKRVPLVMQSEVPECALACVAMVSGYYGYQINVASLRRLVRIGTQGMNLKQVMELASRIRLTARAVQCEVEELDQLSLPRALFIGI</sequence>
<dbReference type="GO" id="GO:0006508">
    <property type="term" value="P:proteolysis"/>
    <property type="evidence" value="ECO:0007669"/>
    <property type="project" value="InterPro"/>
</dbReference>
<proteinExistence type="predicted"/>
<accession>A0AA86WQE6</accession>
<dbReference type="EMBL" id="CCKJ01000043">
    <property type="protein sequence ID" value="CDT86754.1"/>
    <property type="molecule type" value="Genomic_DNA"/>
</dbReference>
<dbReference type="Pfam" id="PF03412">
    <property type="entry name" value="Peptidase_C39"/>
    <property type="match status" value="1"/>
</dbReference>
<evidence type="ECO:0000313" key="3">
    <source>
        <dbReference type="Proteomes" id="UP000041625"/>
    </source>
</evidence>
<reference evidence="2 3" key="1">
    <citation type="submission" date="2014-06" db="EMBL/GenBank/DDBJ databases">
        <authorList>
            <person name="Le Roux F."/>
        </authorList>
    </citation>
    <scope>NUCLEOTIDE SEQUENCE [LARGE SCALE GENOMIC DNA]</scope>
    <source>
        <strain evidence="2 3">J2-31</strain>
    </source>
</reference>
<keyword evidence="3" id="KW-1185">Reference proteome</keyword>
<evidence type="ECO:0000313" key="2">
    <source>
        <dbReference type="EMBL" id="CDT86754.1"/>
    </source>
</evidence>
<name>A0AA86WQE6_9VIBR</name>
<dbReference type="Gene3D" id="3.90.70.10">
    <property type="entry name" value="Cysteine proteinases"/>
    <property type="match status" value="1"/>
</dbReference>
<dbReference type="GO" id="GO:0005524">
    <property type="term" value="F:ATP binding"/>
    <property type="evidence" value="ECO:0007669"/>
    <property type="project" value="InterPro"/>
</dbReference>
<protein>
    <recommendedName>
        <fullName evidence="1">Peptidase C39 domain-containing protein</fullName>
    </recommendedName>
</protein>
<comment type="caution">
    <text evidence="2">The sequence shown here is derived from an EMBL/GenBank/DDBJ whole genome shotgun (WGS) entry which is preliminary data.</text>
</comment>
<dbReference type="Proteomes" id="UP000041625">
    <property type="component" value="Unassembled WGS sequence"/>
</dbReference>
<dbReference type="AlphaFoldDB" id="A0AA86WQE6"/>
<evidence type="ECO:0000259" key="1">
    <source>
        <dbReference type="Pfam" id="PF03412"/>
    </source>
</evidence>
<dbReference type="GO" id="GO:0016020">
    <property type="term" value="C:membrane"/>
    <property type="evidence" value="ECO:0007669"/>
    <property type="project" value="InterPro"/>
</dbReference>
<feature type="domain" description="Peptidase C39" evidence="1">
    <location>
        <begin position="31"/>
        <end position="106"/>
    </location>
</feature>
<dbReference type="RefSeq" id="WP_321163260.1">
    <property type="nucleotide sequence ID" value="NZ_LK933985.1"/>
</dbReference>
<gene>
    <name evidence="2" type="ORF">VCR31J2_1370038</name>
</gene>
<dbReference type="GO" id="GO:0008233">
    <property type="term" value="F:peptidase activity"/>
    <property type="evidence" value="ECO:0007669"/>
    <property type="project" value="InterPro"/>
</dbReference>
<organism evidence="2 3">
    <name type="scientific">Vibrio coralliirubri</name>
    <dbReference type="NCBI Taxonomy" id="1516159"/>
    <lineage>
        <taxon>Bacteria</taxon>
        <taxon>Pseudomonadati</taxon>
        <taxon>Pseudomonadota</taxon>
        <taxon>Gammaproteobacteria</taxon>
        <taxon>Vibrionales</taxon>
        <taxon>Vibrionaceae</taxon>
        <taxon>Vibrio</taxon>
    </lineage>
</organism>
<dbReference type="InterPro" id="IPR005074">
    <property type="entry name" value="Peptidase_C39"/>
</dbReference>